<keyword evidence="2 8" id="KW-0645">Protease</keyword>
<evidence type="ECO:0000256" key="5">
    <source>
        <dbReference type="ARBA" id="ARBA00023157"/>
    </source>
</evidence>
<dbReference type="AlphaFoldDB" id="A0A0K8VGB9"/>
<dbReference type="EMBL" id="GDHF01014412">
    <property type="protein sequence ID" value="JAI37902.1"/>
    <property type="molecule type" value="Transcribed_RNA"/>
</dbReference>
<evidence type="ECO:0000256" key="3">
    <source>
        <dbReference type="ARBA" id="ARBA00022801"/>
    </source>
</evidence>
<dbReference type="SMART" id="SM00020">
    <property type="entry name" value="Tryp_SPc"/>
    <property type="match status" value="1"/>
</dbReference>
<dbReference type="GO" id="GO:0004252">
    <property type="term" value="F:serine-type endopeptidase activity"/>
    <property type="evidence" value="ECO:0007669"/>
    <property type="project" value="InterPro"/>
</dbReference>
<evidence type="ECO:0000256" key="2">
    <source>
        <dbReference type="ARBA" id="ARBA00022670"/>
    </source>
</evidence>
<dbReference type="InterPro" id="IPR009003">
    <property type="entry name" value="Peptidase_S1_PA"/>
</dbReference>
<reference evidence="8" key="1">
    <citation type="submission" date="2015-06" db="EMBL/GenBank/DDBJ databases">
        <authorList>
            <person name="Hoefler B.C."/>
            <person name="Straight P.D."/>
        </authorList>
    </citation>
    <scope>NUCLEOTIDE SEQUENCE</scope>
</reference>
<dbReference type="InterPro" id="IPR018114">
    <property type="entry name" value="TRYPSIN_HIS"/>
</dbReference>
<feature type="domain" description="Peptidase S1" evidence="7">
    <location>
        <begin position="55"/>
        <end position="277"/>
    </location>
</feature>
<dbReference type="InterPro" id="IPR043504">
    <property type="entry name" value="Peptidase_S1_PA_chymotrypsin"/>
</dbReference>
<feature type="signal peptide" evidence="6">
    <location>
        <begin position="1"/>
        <end position="25"/>
    </location>
</feature>
<name>A0A0K8VGB9_BACLA</name>
<organism evidence="8">
    <name type="scientific">Bactrocera latifrons</name>
    <name type="common">Malaysian fruit fly</name>
    <name type="synonym">Chaetodacus latifrons</name>
    <dbReference type="NCBI Taxonomy" id="174628"/>
    <lineage>
        <taxon>Eukaryota</taxon>
        <taxon>Metazoa</taxon>
        <taxon>Ecdysozoa</taxon>
        <taxon>Arthropoda</taxon>
        <taxon>Hexapoda</taxon>
        <taxon>Insecta</taxon>
        <taxon>Pterygota</taxon>
        <taxon>Neoptera</taxon>
        <taxon>Endopterygota</taxon>
        <taxon>Diptera</taxon>
        <taxon>Brachycera</taxon>
        <taxon>Muscomorpha</taxon>
        <taxon>Tephritoidea</taxon>
        <taxon>Tephritidae</taxon>
        <taxon>Bactrocera</taxon>
        <taxon>Bactrocera</taxon>
    </lineage>
</organism>
<dbReference type="InterPro" id="IPR001314">
    <property type="entry name" value="Peptidase_S1A"/>
</dbReference>
<dbReference type="PROSITE" id="PS00134">
    <property type="entry name" value="TRYPSIN_HIS"/>
    <property type="match status" value="1"/>
</dbReference>
<evidence type="ECO:0000313" key="8">
    <source>
        <dbReference type="EMBL" id="JAI37902.1"/>
    </source>
</evidence>
<comment type="similarity">
    <text evidence="1">Belongs to the peptidase S1 family.</text>
</comment>
<dbReference type="InterPro" id="IPR050430">
    <property type="entry name" value="Peptidase_S1"/>
</dbReference>
<accession>A0A0K8VGB9</accession>
<feature type="chain" id="PRO_5005522110" evidence="6">
    <location>
        <begin position="26"/>
        <end position="279"/>
    </location>
</feature>
<dbReference type="Pfam" id="PF00089">
    <property type="entry name" value="Trypsin"/>
    <property type="match status" value="1"/>
</dbReference>
<keyword evidence="3" id="KW-0378">Hydrolase</keyword>
<dbReference type="PANTHER" id="PTHR24276:SF91">
    <property type="entry name" value="AT26814P-RELATED"/>
    <property type="match status" value="1"/>
</dbReference>
<dbReference type="SUPFAM" id="SSF50494">
    <property type="entry name" value="Trypsin-like serine proteases"/>
    <property type="match status" value="1"/>
</dbReference>
<dbReference type="PRINTS" id="PR00722">
    <property type="entry name" value="CHYMOTRYPSIN"/>
</dbReference>
<proteinExistence type="inferred from homology"/>
<dbReference type="InterPro" id="IPR001254">
    <property type="entry name" value="Trypsin_dom"/>
</dbReference>
<sequence length="279" mass="29823">MGNPNSISVATQLLIGCGLLVLVTSTPTTPATTEVLNKVHVEDLEPVDDLPSSRIVGGQYAANGQFPHQISLYIKGDFTCGGSIISASYVVTAAHCVTSQPGINYPASYFTVRAGSSQLYTGGVYVSVAETKVHPQYRAYTYDIALLRLSTRLSFNSRIKAIPLATAEPPNNSAITISGFGRVRTSGELPFRLKYNTLRSLTYSNCKRFIGDVDPTTLCLSHTIGNGACYGDSGGPAVYNGKLVGVSNYIVNGCGSSYPDGYAKIPSFRNWVRQNSDLP</sequence>
<dbReference type="Gene3D" id="2.40.10.10">
    <property type="entry name" value="Trypsin-like serine proteases"/>
    <property type="match status" value="1"/>
</dbReference>
<dbReference type="CDD" id="cd00190">
    <property type="entry name" value="Tryp_SPc"/>
    <property type="match status" value="1"/>
</dbReference>
<dbReference type="PANTHER" id="PTHR24276">
    <property type="entry name" value="POLYSERASE-RELATED"/>
    <property type="match status" value="1"/>
</dbReference>
<evidence type="ECO:0000256" key="4">
    <source>
        <dbReference type="ARBA" id="ARBA00022825"/>
    </source>
</evidence>
<keyword evidence="5" id="KW-1015">Disulfide bond</keyword>
<keyword evidence="6" id="KW-0732">Signal</keyword>
<dbReference type="PROSITE" id="PS50240">
    <property type="entry name" value="TRYPSIN_DOM"/>
    <property type="match status" value="1"/>
</dbReference>
<gene>
    <name evidence="8" type="primary">Sp24D_15</name>
    <name evidence="8" type="ORF">c0_g1_i2</name>
</gene>
<evidence type="ECO:0000256" key="6">
    <source>
        <dbReference type="SAM" id="SignalP"/>
    </source>
</evidence>
<keyword evidence="4" id="KW-0720">Serine protease</keyword>
<dbReference type="OrthoDB" id="60866at2759"/>
<evidence type="ECO:0000259" key="7">
    <source>
        <dbReference type="PROSITE" id="PS50240"/>
    </source>
</evidence>
<dbReference type="FunFam" id="2.40.10.10:FF:000034">
    <property type="entry name" value="Eupolytin"/>
    <property type="match status" value="1"/>
</dbReference>
<dbReference type="GO" id="GO:0006508">
    <property type="term" value="P:proteolysis"/>
    <property type="evidence" value="ECO:0007669"/>
    <property type="project" value="UniProtKB-KW"/>
</dbReference>
<evidence type="ECO:0000256" key="1">
    <source>
        <dbReference type="ARBA" id="ARBA00007664"/>
    </source>
</evidence>
<protein>
    <submittedName>
        <fullName evidence="8">Serine protease SP24D</fullName>
    </submittedName>
</protein>